<feature type="region of interest" description="Disordered" evidence="1">
    <location>
        <begin position="1"/>
        <end position="42"/>
    </location>
</feature>
<evidence type="ECO:0000313" key="3">
    <source>
        <dbReference type="Proteomes" id="UP000238274"/>
    </source>
</evidence>
<feature type="compositionally biased region" description="Polar residues" evidence="1">
    <location>
        <begin position="1"/>
        <end position="41"/>
    </location>
</feature>
<feature type="compositionally biased region" description="Polar residues" evidence="1">
    <location>
        <begin position="90"/>
        <end position="100"/>
    </location>
</feature>
<accession>A0A2S4WDH6</accession>
<evidence type="ECO:0000313" key="2">
    <source>
        <dbReference type="EMBL" id="POW19792.1"/>
    </source>
</evidence>
<feature type="region of interest" description="Disordered" evidence="1">
    <location>
        <begin position="83"/>
        <end position="168"/>
    </location>
</feature>
<sequence>MSESLSDNASNISILSDDTTISTQPSSLRCSSDEGQASPISEPSELSYKEIQALKQYSHSVQNFTYQLFENFRLSLEAKGRPSPLVTIVDPSTTQKTNSESPKEDTVGFHSSNLTIDNTEIPPAFKPASTEQMAHNTNTHNCNRRRKPSDYPRRKKRDGPAFPEDTGL</sequence>
<proteinExistence type="predicted"/>
<reference evidence="2 3" key="1">
    <citation type="submission" date="2017-12" db="EMBL/GenBank/DDBJ databases">
        <title>Gene loss provides genomic basis for host adaptation in cereal stripe rust fungi.</title>
        <authorList>
            <person name="Xia C."/>
        </authorList>
    </citation>
    <scope>NUCLEOTIDE SEQUENCE [LARGE SCALE GENOMIC DNA]</scope>
    <source>
        <strain evidence="2 3">93TX-2</strain>
    </source>
</reference>
<evidence type="ECO:0000256" key="1">
    <source>
        <dbReference type="SAM" id="MobiDB-lite"/>
    </source>
</evidence>
<dbReference type="Proteomes" id="UP000238274">
    <property type="component" value="Unassembled WGS sequence"/>
</dbReference>
<dbReference type="OrthoDB" id="2500653at2759"/>
<reference evidence="3" key="3">
    <citation type="journal article" date="2018" name="Mol. Plant Microbe Interact.">
        <title>Genome sequence resources for the wheat stripe rust pathogen (Puccinia striiformis f. sp. tritici) and the barley stripe rust pathogen (Puccinia striiformis f. sp. hordei).</title>
        <authorList>
            <person name="Xia C."/>
            <person name="Wang M."/>
            <person name="Yin C."/>
            <person name="Cornejo O.E."/>
            <person name="Hulbert S.H."/>
            <person name="Chen X."/>
        </authorList>
    </citation>
    <scope>NUCLEOTIDE SEQUENCE [LARGE SCALE GENOMIC DNA]</scope>
    <source>
        <strain evidence="3">93TX-2</strain>
    </source>
</reference>
<feature type="compositionally biased region" description="Basic residues" evidence="1">
    <location>
        <begin position="142"/>
        <end position="157"/>
    </location>
</feature>
<protein>
    <submittedName>
        <fullName evidence="2">Uncharacterized protein</fullName>
    </submittedName>
</protein>
<keyword evidence="3" id="KW-1185">Reference proteome</keyword>
<dbReference type="EMBL" id="PKSM01000043">
    <property type="protein sequence ID" value="POW19792.1"/>
    <property type="molecule type" value="Genomic_DNA"/>
</dbReference>
<dbReference type="VEuPathDB" id="FungiDB:PSTT_05897"/>
<reference evidence="3" key="2">
    <citation type="journal article" date="2018" name="BMC Genomics">
        <title>Genomic insights into host adaptation between the wheat stripe rust pathogen (Puccinia striiformis f. sp. tritici) and the barley stripe rust pathogen (Puccinia striiformis f. sp. hordei).</title>
        <authorList>
            <person name="Xia C."/>
            <person name="Wang M."/>
            <person name="Yin C."/>
            <person name="Cornejo O.E."/>
            <person name="Hulbert S.H."/>
            <person name="Chen X."/>
        </authorList>
    </citation>
    <scope>NUCLEOTIDE SEQUENCE [LARGE SCALE GENOMIC DNA]</scope>
    <source>
        <strain evidence="3">93TX-2</strain>
    </source>
</reference>
<name>A0A2S4WDH6_9BASI</name>
<comment type="caution">
    <text evidence="2">The sequence shown here is derived from an EMBL/GenBank/DDBJ whole genome shotgun (WGS) entry which is preliminary data.</text>
</comment>
<feature type="compositionally biased region" description="Polar residues" evidence="1">
    <location>
        <begin position="109"/>
        <end position="118"/>
    </location>
</feature>
<gene>
    <name evidence="2" type="ORF">PSHT_04278</name>
</gene>
<dbReference type="VEuPathDB" id="FungiDB:PSHT_04278"/>
<dbReference type="AlphaFoldDB" id="A0A2S4WDH6"/>
<organism evidence="2 3">
    <name type="scientific">Puccinia striiformis</name>
    <dbReference type="NCBI Taxonomy" id="27350"/>
    <lineage>
        <taxon>Eukaryota</taxon>
        <taxon>Fungi</taxon>
        <taxon>Dikarya</taxon>
        <taxon>Basidiomycota</taxon>
        <taxon>Pucciniomycotina</taxon>
        <taxon>Pucciniomycetes</taxon>
        <taxon>Pucciniales</taxon>
        <taxon>Pucciniaceae</taxon>
        <taxon>Puccinia</taxon>
    </lineage>
</organism>